<dbReference type="Proteomes" id="UP001079430">
    <property type="component" value="Unassembled WGS sequence"/>
</dbReference>
<dbReference type="InterPro" id="IPR051518">
    <property type="entry name" value="Sucrose_Phosphatase"/>
</dbReference>
<evidence type="ECO:0000313" key="4">
    <source>
        <dbReference type="Proteomes" id="UP001079430"/>
    </source>
</evidence>
<dbReference type="SFLD" id="SFLDG01141">
    <property type="entry name" value="C2.B.1:_Sucrose_Phosphatase_Li"/>
    <property type="match status" value="1"/>
</dbReference>
<name>A0ABT4KL85_9HYPH</name>
<reference evidence="3" key="1">
    <citation type="submission" date="2022-10" db="EMBL/GenBank/DDBJ databases">
        <title>Whole genome sequencing of three plant growth promoting bacteria isolated from Vachellia tortilis subsp. raddiana in Morocco.</title>
        <authorList>
            <person name="Hnini M."/>
            <person name="Zouagui R."/>
            <person name="Zouagui H."/>
            <person name="Chemao Elfihri M.-W."/>
            <person name="Ibrahimi A."/>
            <person name="Sbabou L."/>
            <person name="Aurag J."/>
        </authorList>
    </citation>
    <scope>NUCLEOTIDE SEQUENCE</scope>
    <source>
        <strain evidence="3">LMR678</strain>
    </source>
</reference>
<sequence length="255" mass="27628">MEQMRQKRVKLLASDIDGTLLGDAAAAERFRAAWWALRPGDRPLLVYNSGRMVDDIAALVDAKDLPPPDYMIGGVGTTIADGLVRRELRAFTEQLGPPLDPSTVAAIMQAVEGARRQADADQSRYKASWNLPDAGEDRLRDIAGQLAGAGLDVKLIYSSNRDLDILPRAGGKGGALAWICRGLSLSFDEVVVAGDTGNDCEMFDLPQVRGVVVANALPELRQAVAHERRHLLARGSHADGVLEGLRRWGIIRESN</sequence>
<evidence type="ECO:0000313" key="3">
    <source>
        <dbReference type="EMBL" id="MCZ4092738.1"/>
    </source>
</evidence>
<proteinExistence type="predicted"/>
<keyword evidence="1 3" id="KW-0378">Hydrolase</keyword>
<dbReference type="Gene3D" id="3.90.1070.10">
    <property type="match status" value="1"/>
</dbReference>
<feature type="domain" description="Sucrose phosphatase-like" evidence="2">
    <location>
        <begin position="10"/>
        <end position="249"/>
    </location>
</feature>
<comment type="caution">
    <text evidence="3">The sequence shown here is derived from an EMBL/GenBank/DDBJ whole genome shotgun (WGS) entry which is preliminary data.</text>
</comment>
<dbReference type="PANTHER" id="PTHR46521">
    <property type="entry name" value="SUCROSE-PHOSPHATASE 2-RELATED"/>
    <property type="match status" value="1"/>
</dbReference>
<keyword evidence="4" id="KW-1185">Reference proteome</keyword>
<dbReference type="GO" id="GO:0016787">
    <property type="term" value="F:hydrolase activity"/>
    <property type="evidence" value="ECO:0007669"/>
    <property type="project" value="UniProtKB-KW"/>
</dbReference>
<dbReference type="Pfam" id="PF05116">
    <property type="entry name" value="S6PP"/>
    <property type="match status" value="1"/>
</dbReference>
<dbReference type="Gene3D" id="3.40.50.1000">
    <property type="entry name" value="HAD superfamily/HAD-like"/>
    <property type="match status" value="1"/>
</dbReference>
<dbReference type="SFLD" id="SFLDG01140">
    <property type="entry name" value="C2.B:_Phosphomannomutase_and_P"/>
    <property type="match status" value="1"/>
</dbReference>
<dbReference type="SFLD" id="SFLDS00003">
    <property type="entry name" value="Haloacid_Dehalogenase"/>
    <property type="match status" value="1"/>
</dbReference>
<accession>A0ABT4KL85</accession>
<dbReference type="InterPro" id="IPR036412">
    <property type="entry name" value="HAD-like_sf"/>
</dbReference>
<organism evidence="3 4">
    <name type="scientific">Sinorhizobium psoraleae</name>
    <dbReference type="NCBI Taxonomy" id="520838"/>
    <lineage>
        <taxon>Bacteria</taxon>
        <taxon>Pseudomonadati</taxon>
        <taxon>Pseudomonadota</taxon>
        <taxon>Alphaproteobacteria</taxon>
        <taxon>Hyphomicrobiales</taxon>
        <taxon>Rhizobiaceae</taxon>
        <taxon>Sinorhizobium/Ensifer group</taxon>
        <taxon>Sinorhizobium</taxon>
    </lineage>
</organism>
<dbReference type="PANTHER" id="PTHR46521:SF4">
    <property type="entry name" value="SUCROSE-PHOSPHATASE 2-RELATED"/>
    <property type="match status" value="1"/>
</dbReference>
<dbReference type="InterPro" id="IPR023214">
    <property type="entry name" value="HAD_sf"/>
</dbReference>
<protein>
    <submittedName>
        <fullName evidence="3">HAD hydrolase family protein</fullName>
    </submittedName>
</protein>
<gene>
    <name evidence="3" type="ORF">O3W52_22500</name>
</gene>
<dbReference type="InterPro" id="IPR006380">
    <property type="entry name" value="SPP-like_dom"/>
</dbReference>
<evidence type="ECO:0000259" key="2">
    <source>
        <dbReference type="Pfam" id="PF05116"/>
    </source>
</evidence>
<dbReference type="SUPFAM" id="SSF56784">
    <property type="entry name" value="HAD-like"/>
    <property type="match status" value="1"/>
</dbReference>
<evidence type="ECO:0000256" key="1">
    <source>
        <dbReference type="ARBA" id="ARBA00022801"/>
    </source>
</evidence>
<dbReference type="EMBL" id="JAPVOI010000004">
    <property type="protein sequence ID" value="MCZ4092738.1"/>
    <property type="molecule type" value="Genomic_DNA"/>
</dbReference>